<organism evidence="2 3">
    <name type="scientific">Nocardia cerradoensis</name>
    <dbReference type="NCBI Taxonomy" id="85688"/>
    <lineage>
        <taxon>Bacteria</taxon>
        <taxon>Bacillati</taxon>
        <taxon>Actinomycetota</taxon>
        <taxon>Actinomycetes</taxon>
        <taxon>Mycobacteriales</taxon>
        <taxon>Nocardiaceae</taxon>
        <taxon>Nocardia</taxon>
    </lineage>
</organism>
<evidence type="ECO:0000313" key="3">
    <source>
        <dbReference type="Proteomes" id="UP000215506"/>
    </source>
</evidence>
<gene>
    <name evidence="2" type="ORF">B7C42_00924</name>
</gene>
<sequence length="56" mass="6501">MMGRQAAAVVYMLALVAFVVSVDVLFFRHYFRERLLVNVGIVLVFAAFYLRFVQRS</sequence>
<accession>A0A231HG28</accession>
<dbReference type="EMBL" id="NGAF01000001">
    <property type="protein sequence ID" value="OXR47799.1"/>
    <property type="molecule type" value="Genomic_DNA"/>
</dbReference>
<evidence type="ECO:0000256" key="1">
    <source>
        <dbReference type="SAM" id="Phobius"/>
    </source>
</evidence>
<feature type="transmembrane region" description="Helical" evidence="1">
    <location>
        <begin position="6"/>
        <end position="28"/>
    </location>
</feature>
<keyword evidence="1" id="KW-1133">Transmembrane helix</keyword>
<feature type="transmembrane region" description="Helical" evidence="1">
    <location>
        <begin position="35"/>
        <end position="53"/>
    </location>
</feature>
<evidence type="ECO:0000313" key="2">
    <source>
        <dbReference type="EMBL" id="OXR47799.1"/>
    </source>
</evidence>
<keyword evidence="1" id="KW-0812">Transmembrane</keyword>
<protein>
    <submittedName>
        <fullName evidence="2">Uncharacterized protein</fullName>
    </submittedName>
</protein>
<name>A0A231HG28_9NOCA</name>
<keyword evidence="1" id="KW-0472">Membrane</keyword>
<dbReference type="Proteomes" id="UP000215506">
    <property type="component" value="Unassembled WGS sequence"/>
</dbReference>
<dbReference type="AlphaFoldDB" id="A0A231HG28"/>
<proteinExistence type="predicted"/>
<keyword evidence="3" id="KW-1185">Reference proteome</keyword>
<reference evidence="2 3" key="1">
    <citation type="submission" date="2017-07" db="EMBL/GenBank/DDBJ databases">
        <title>First draft Genome Sequence of Nocardia cerradoensis isolated from human infection.</title>
        <authorList>
            <person name="Carrasco G."/>
        </authorList>
    </citation>
    <scope>NUCLEOTIDE SEQUENCE [LARGE SCALE GENOMIC DNA]</scope>
    <source>
        <strain evidence="2 3">CNM20130759</strain>
    </source>
</reference>
<comment type="caution">
    <text evidence="2">The sequence shown here is derived from an EMBL/GenBank/DDBJ whole genome shotgun (WGS) entry which is preliminary data.</text>
</comment>